<name>L9ZZC8_9EURY</name>
<sequence>MTEQVHHDRKATTAADTWDEEPMSEETALELLEKLQSREYSARLVVEAKHEDSAVIKTVDNQEDAETTLANIRVDEEYNDE</sequence>
<evidence type="ECO:0000313" key="3">
    <source>
        <dbReference type="Proteomes" id="UP000011648"/>
    </source>
</evidence>
<comment type="caution">
    <text evidence="2">The sequence shown here is derived from an EMBL/GenBank/DDBJ whole genome shotgun (WGS) entry which is preliminary data.</text>
</comment>
<feature type="region of interest" description="Disordered" evidence="1">
    <location>
        <begin position="1"/>
        <end position="23"/>
    </location>
</feature>
<organism evidence="2 3">
    <name type="scientific">Natrialba taiwanensis DSM 12281</name>
    <dbReference type="NCBI Taxonomy" id="1230458"/>
    <lineage>
        <taxon>Archaea</taxon>
        <taxon>Methanobacteriati</taxon>
        <taxon>Methanobacteriota</taxon>
        <taxon>Stenosarchaea group</taxon>
        <taxon>Halobacteria</taxon>
        <taxon>Halobacteriales</taxon>
        <taxon>Natrialbaceae</taxon>
        <taxon>Natrialba</taxon>
    </lineage>
</organism>
<keyword evidence="3" id="KW-1185">Reference proteome</keyword>
<gene>
    <name evidence="2" type="ORF">C484_10376</name>
</gene>
<dbReference type="EMBL" id="AOIL01000037">
    <property type="protein sequence ID" value="ELY91426.1"/>
    <property type="molecule type" value="Genomic_DNA"/>
</dbReference>
<evidence type="ECO:0000256" key="1">
    <source>
        <dbReference type="SAM" id="MobiDB-lite"/>
    </source>
</evidence>
<proteinExistence type="predicted"/>
<dbReference type="RefSeq" id="WP_006825828.1">
    <property type="nucleotide sequence ID" value="NZ_AOIL01000037.1"/>
</dbReference>
<evidence type="ECO:0000313" key="2">
    <source>
        <dbReference type="EMBL" id="ELY91426.1"/>
    </source>
</evidence>
<reference evidence="2 3" key="1">
    <citation type="journal article" date="2014" name="PLoS Genet.">
        <title>Phylogenetically driven sequencing of extremely halophilic archaea reveals strategies for static and dynamic osmo-response.</title>
        <authorList>
            <person name="Becker E.A."/>
            <person name="Seitzer P.M."/>
            <person name="Tritt A."/>
            <person name="Larsen D."/>
            <person name="Krusor M."/>
            <person name="Yao A.I."/>
            <person name="Wu D."/>
            <person name="Madern D."/>
            <person name="Eisen J.A."/>
            <person name="Darling A.E."/>
            <person name="Facciotti M.T."/>
        </authorList>
    </citation>
    <scope>NUCLEOTIDE SEQUENCE [LARGE SCALE GENOMIC DNA]</scope>
    <source>
        <strain evidence="2 3">DSM 12281</strain>
    </source>
</reference>
<accession>L9ZZC8</accession>
<dbReference type="Proteomes" id="UP000011648">
    <property type="component" value="Unassembled WGS sequence"/>
</dbReference>
<dbReference type="AlphaFoldDB" id="L9ZZC8"/>
<protein>
    <submittedName>
        <fullName evidence="2">Uncharacterized protein</fullName>
    </submittedName>
</protein>